<evidence type="ECO:0000256" key="1">
    <source>
        <dbReference type="ARBA" id="ARBA00022729"/>
    </source>
</evidence>
<dbReference type="PANTHER" id="PTHR33376">
    <property type="match status" value="1"/>
</dbReference>
<evidence type="ECO:0000313" key="3">
    <source>
        <dbReference type="EMBL" id="CUV54466.1"/>
    </source>
</evidence>
<evidence type="ECO:0000313" key="4">
    <source>
        <dbReference type="EMBL" id="UZF15869.1"/>
    </source>
</evidence>
<proteinExistence type="predicted"/>
<keyword evidence="1 2" id="KW-0732">Signal</keyword>
<name>A0A0K1ZHZ6_RALSL</name>
<dbReference type="NCBIfam" id="NF037995">
    <property type="entry name" value="TRAP_S1"/>
    <property type="match status" value="1"/>
</dbReference>
<organism evidence="3">
    <name type="scientific">Ralstonia solanacearum</name>
    <name type="common">Pseudomonas solanacearum</name>
    <dbReference type="NCBI Taxonomy" id="305"/>
    <lineage>
        <taxon>Bacteria</taxon>
        <taxon>Pseudomonadati</taxon>
        <taxon>Pseudomonadota</taxon>
        <taxon>Betaproteobacteria</taxon>
        <taxon>Burkholderiales</taxon>
        <taxon>Burkholderiaceae</taxon>
        <taxon>Ralstonia</taxon>
        <taxon>Ralstonia solanacearum species complex</taxon>
    </lineage>
</organism>
<dbReference type="Gene3D" id="3.40.190.170">
    <property type="entry name" value="Bacterial extracellular solute-binding protein, family 7"/>
    <property type="match status" value="1"/>
</dbReference>
<dbReference type="Pfam" id="PF03480">
    <property type="entry name" value="DctP"/>
    <property type="match status" value="1"/>
</dbReference>
<dbReference type="CDD" id="cd13602">
    <property type="entry name" value="PBP2_TRAP_BpDctp6_7"/>
    <property type="match status" value="1"/>
</dbReference>
<dbReference type="PANTHER" id="PTHR33376:SF4">
    <property type="entry name" value="SIALIC ACID-BINDING PERIPLASMIC PROTEIN SIAP"/>
    <property type="match status" value="1"/>
</dbReference>
<dbReference type="EMBL" id="CP085043">
    <property type="protein sequence ID" value="UZF15869.1"/>
    <property type="molecule type" value="Genomic_DNA"/>
</dbReference>
<reference evidence="3" key="1">
    <citation type="submission" date="2015-10" db="EMBL/GenBank/DDBJ databases">
        <authorList>
            <person name="Gilbert D.G."/>
        </authorList>
    </citation>
    <scope>NUCLEOTIDE SEQUENCE</scope>
    <source>
        <strain evidence="3">Phyl III-seqv23</strain>
    </source>
</reference>
<dbReference type="GO" id="GO:0055085">
    <property type="term" value="P:transmembrane transport"/>
    <property type="evidence" value="ECO:0007669"/>
    <property type="project" value="InterPro"/>
</dbReference>
<sequence length="338" mass="35878">MLLQGSRAFIRQALAILACAMAAASAAQAADVERWRMATEYPATAMPGEGVASFAHEVALRTGGALEIVPSYDAAAGIKSAAMPTAQRDGRLEAGDAFGGALAGIDPVFSLSSLPFVAASAQDAHRLADLARPLYAQAFERQGLHLLYVTPWPATGLWSKQPVLGVEALRALAVRTYDATSQHVMQAAGAKAENLAFTELMPRLADGSITAVLSSGDGGAGRKLWTWLPNFTAIGYAMPLSFATVNARAYAALPREVRRAVDQAAEMTELQQWGRLQTRLAENTRRMQDNHVAIVETPSPELRGALQAAAAQTVAEWKRQAGPAAAAALERFQRDGAR</sequence>
<gene>
    <name evidence="4" type="ORF">LH706_05325</name>
    <name evidence="3" type="ORF">RUN215_v1_340078</name>
</gene>
<accession>A0A0K1ZHZ6</accession>
<dbReference type="AlphaFoldDB" id="A0A0K1ZHZ6"/>
<protein>
    <submittedName>
        <fullName evidence="4">TRAP transporter substrate-binding protein</fullName>
    </submittedName>
    <submittedName>
        <fullName evidence="3">TRAP-type C4-dicarboxylate transport system, periplasmic component</fullName>
    </submittedName>
</protein>
<dbReference type="InterPro" id="IPR038404">
    <property type="entry name" value="TRAP_DctP_sf"/>
</dbReference>
<feature type="chain" id="PRO_5044544741" evidence="2">
    <location>
        <begin position="30"/>
        <end position="338"/>
    </location>
</feature>
<dbReference type="EMBL" id="LN899820">
    <property type="protein sequence ID" value="CUV54466.1"/>
    <property type="molecule type" value="Genomic_DNA"/>
</dbReference>
<dbReference type="PATRIC" id="fig|305.92.peg.946"/>
<feature type="signal peptide" evidence="2">
    <location>
        <begin position="1"/>
        <end position="29"/>
    </location>
</feature>
<dbReference type="InterPro" id="IPR018389">
    <property type="entry name" value="DctP_fam"/>
</dbReference>
<evidence type="ECO:0000256" key="2">
    <source>
        <dbReference type="SAM" id="SignalP"/>
    </source>
</evidence>
<reference evidence="4" key="2">
    <citation type="submission" date="2021-10" db="EMBL/GenBank/DDBJ databases">
        <title>Complete genome sequences of five Ralstonia solancearum strains isolated from sunflower.</title>
        <authorList>
            <person name="She X."/>
            <person name="He Z."/>
        </authorList>
    </citation>
    <scope>NUCLEOTIDE SEQUENCE</scope>
    <source>
        <strain evidence="4">RS638</strain>
    </source>
</reference>